<keyword evidence="3 6" id="KW-0489">Methyltransferase</keyword>
<evidence type="ECO:0000313" key="7">
    <source>
        <dbReference type="EMBL" id="MES1929478.1"/>
    </source>
</evidence>
<feature type="binding site" evidence="6">
    <location>
        <position position="192"/>
    </location>
    <ligand>
        <name>S-adenosyl-L-methionine</name>
        <dbReference type="ChEBI" id="CHEBI:59789"/>
    </ligand>
</feature>
<feature type="binding site" evidence="6">
    <location>
        <position position="170"/>
    </location>
    <ligand>
        <name>S-adenosyl-L-methionine</name>
        <dbReference type="ChEBI" id="CHEBI:59789"/>
    </ligand>
</feature>
<dbReference type="HAMAP" id="MF_00735">
    <property type="entry name" value="Methyltr_PrmA"/>
    <property type="match status" value="1"/>
</dbReference>
<comment type="subcellular location">
    <subcellularLocation>
        <location evidence="6">Cytoplasm</location>
    </subcellularLocation>
</comment>
<evidence type="ECO:0000256" key="4">
    <source>
        <dbReference type="ARBA" id="ARBA00022679"/>
    </source>
</evidence>
<evidence type="ECO:0000256" key="3">
    <source>
        <dbReference type="ARBA" id="ARBA00022603"/>
    </source>
</evidence>
<gene>
    <name evidence="6 7" type="primary">prmA</name>
    <name evidence="7" type="ORF">SADO_09489</name>
</gene>
<comment type="similarity">
    <text evidence="1 6">Belongs to the methyltransferase superfamily. PrmA family.</text>
</comment>
<dbReference type="PANTHER" id="PTHR43648">
    <property type="entry name" value="ELECTRON TRANSFER FLAVOPROTEIN BETA SUBUNIT LYSINE METHYLTRANSFERASE"/>
    <property type="match status" value="1"/>
</dbReference>
<organism evidence="7 8">
    <name type="scientific">Salinisphaera dokdonensis CL-ES53</name>
    <dbReference type="NCBI Taxonomy" id="1304272"/>
    <lineage>
        <taxon>Bacteria</taxon>
        <taxon>Pseudomonadati</taxon>
        <taxon>Pseudomonadota</taxon>
        <taxon>Gammaproteobacteria</taxon>
        <taxon>Salinisphaerales</taxon>
        <taxon>Salinisphaeraceae</taxon>
        <taxon>Salinisphaera</taxon>
    </lineage>
</organism>
<dbReference type="SUPFAM" id="SSF53335">
    <property type="entry name" value="S-adenosyl-L-methionine-dependent methyltransferases"/>
    <property type="match status" value="1"/>
</dbReference>
<dbReference type="EMBL" id="APND01000003">
    <property type="protein sequence ID" value="MES1929478.1"/>
    <property type="molecule type" value="Genomic_DNA"/>
</dbReference>
<evidence type="ECO:0000313" key="8">
    <source>
        <dbReference type="Proteomes" id="UP001460888"/>
    </source>
</evidence>
<reference evidence="7 8" key="1">
    <citation type="submission" date="2013-03" db="EMBL/GenBank/DDBJ databases">
        <title>Salinisphaera dokdonensis CL-ES53 Genome Sequencing.</title>
        <authorList>
            <person name="Li C."/>
            <person name="Lai Q."/>
            <person name="Shao Z."/>
        </authorList>
    </citation>
    <scope>NUCLEOTIDE SEQUENCE [LARGE SCALE GENOMIC DNA]</scope>
    <source>
        <strain evidence="7 8">CL-ES53</strain>
    </source>
</reference>
<dbReference type="InterPro" id="IPR004498">
    <property type="entry name" value="Ribosomal_PrmA_MeTrfase"/>
</dbReference>
<dbReference type="EC" id="2.1.1.-" evidence="6"/>
<keyword evidence="7" id="KW-0689">Ribosomal protein</keyword>
<comment type="catalytic activity">
    <reaction evidence="6">
        <text>L-lysyl-[protein] + 3 S-adenosyl-L-methionine = N(6),N(6),N(6)-trimethyl-L-lysyl-[protein] + 3 S-adenosyl-L-homocysteine + 3 H(+)</text>
        <dbReference type="Rhea" id="RHEA:54192"/>
        <dbReference type="Rhea" id="RHEA-COMP:9752"/>
        <dbReference type="Rhea" id="RHEA-COMP:13826"/>
        <dbReference type="ChEBI" id="CHEBI:15378"/>
        <dbReference type="ChEBI" id="CHEBI:29969"/>
        <dbReference type="ChEBI" id="CHEBI:57856"/>
        <dbReference type="ChEBI" id="CHEBI:59789"/>
        <dbReference type="ChEBI" id="CHEBI:61961"/>
    </reaction>
</comment>
<keyword evidence="4 6" id="KW-0808">Transferase</keyword>
<keyword evidence="8" id="KW-1185">Reference proteome</keyword>
<name>A0ABV2B0S5_9GAMM</name>
<dbReference type="GO" id="GO:0005840">
    <property type="term" value="C:ribosome"/>
    <property type="evidence" value="ECO:0007669"/>
    <property type="project" value="UniProtKB-KW"/>
</dbReference>
<dbReference type="Pfam" id="PF06325">
    <property type="entry name" value="PrmA"/>
    <property type="match status" value="1"/>
</dbReference>
<dbReference type="GO" id="GO:0008168">
    <property type="term" value="F:methyltransferase activity"/>
    <property type="evidence" value="ECO:0007669"/>
    <property type="project" value="UniProtKB-KW"/>
</dbReference>
<protein>
    <recommendedName>
        <fullName evidence="6">Ribosomal protein L11 methyltransferase</fullName>
        <shortName evidence="6">L11 Mtase</shortName>
        <ecNumber evidence="6">2.1.1.-</ecNumber>
    </recommendedName>
</protein>
<proteinExistence type="inferred from homology"/>
<dbReference type="NCBIfam" id="TIGR00406">
    <property type="entry name" value="prmA"/>
    <property type="match status" value="1"/>
</dbReference>
<evidence type="ECO:0000256" key="1">
    <source>
        <dbReference type="ARBA" id="ARBA00009741"/>
    </source>
</evidence>
<evidence type="ECO:0000256" key="6">
    <source>
        <dbReference type="HAMAP-Rule" id="MF_00735"/>
    </source>
</evidence>
<evidence type="ECO:0000256" key="5">
    <source>
        <dbReference type="ARBA" id="ARBA00022691"/>
    </source>
</evidence>
<keyword evidence="2 6" id="KW-0963">Cytoplasm</keyword>
<dbReference type="Gene3D" id="3.40.50.150">
    <property type="entry name" value="Vaccinia Virus protein VP39"/>
    <property type="match status" value="1"/>
</dbReference>
<dbReference type="CDD" id="cd02440">
    <property type="entry name" value="AdoMet_MTases"/>
    <property type="match status" value="1"/>
</dbReference>
<accession>A0ABV2B0S5</accession>
<keyword evidence="7" id="KW-0687">Ribonucleoprotein</keyword>
<keyword evidence="5 6" id="KW-0949">S-adenosyl-L-methionine</keyword>
<evidence type="ECO:0000256" key="2">
    <source>
        <dbReference type="ARBA" id="ARBA00022490"/>
    </source>
</evidence>
<feature type="binding site" evidence="6">
    <location>
        <position position="149"/>
    </location>
    <ligand>
        <name>S-adenosyl-L-methionine</name>
        <dbReference type="ChEBI" id="CHEBI:59789"/>
    </ligand>
</feature>
<sequence length="299" mass="31815">MDEPAAPVAWLQITVETERASLAEAIFESFDAEAVTVLDAGDDITVENTPHEHPGFEASRVTGLFTHGTLAAPIERALQDTLGNDATIEVNTLADEHWASAWLAQHPPLHFGHRLWIAPHEAPVDVDDDAIVVRLDPGLAFGTGTHPTTALCLEWLAEADIAGRHVLDYGCGSGILAVAAARLGAASVTAVDIDDQAVRATRENAERNGVSQCIETPALDGIGARTFDIVLANILAKPLIALAPTLTGHAAPGAPLVLSGLLTRQIEDVKNAYTGAFTFEESAIREDWVRLDARRNGHD</sequence>
<feature type="binding site" evidence="6">
    <location>
        <position position="233"/>
    </location>
    <ligand>
        <name>S-adenosyl-L-methionine</name>
        <dbReference type="ChEBI" id="CHEBI:59789"/>
    </ligand>
</feature>
<dbReference type="GO" id="GO:0032259">
    <property type="term" value="P:methylation"/>
    <property type="evidence" value="ECO:0007669"/>
    <property type="project" value="UniProtKB-KW"/>
</dbReference>
<dbReference type="PIRSF" id="PIRSF000401">
    <property type="entry name" value="RPL11_MTase"/>
    <property type="match status" value="1"/>
</dbReference>
<dbReference type="Proteomes" id="UP001460888">
    <property type="component" value="Unassembled WGS sequence"/>
</dbReference>
<comment type="caution">
    <text evidence="7">The sequence shown here is derived from an EMBL/GenBank/DDBJ whole genome shotgun (WGS) entry which is preliminary data.</text>
</comment>
<dbReference type="InterPro" id="IPR050078">
    <property type="entry name" value="Ribosomal_L11_MeTrfase_PrmA"/>
</dbReference>
<comment type="function">
    <text evidence="6">Methylates ribosomal protein L11.</text>
</comment>
<dbReference type="InterPro" id="IPR029063">
    <property type="entry name" value="SAM-dependent_MTases_sf"/>
</dbReference>
<dbReference type="PANTHER" id="PTHR43648:SF1">
    <property type="entry name" value="ELECTRON TRANSFER FLAVOPROTEIN BETA SUBUNIT LYSINE METHYLTRANSFERASE"/>
    <property type="match status" value="1"/>
</dbReference>
<dbReference type="RefSeq" id="WP_353110989.1">
    <property type="nucleotide sequence ID" value="NZ_APND01000003.1"/>
</dbReference>